<name>A0A6H2ELE1_9ACTO</name>
<gene>
    <name evidence="9 13" type="primary">secD</name>
    <name evidence="13" type="ORF">HC352_03910</name>
</gene>
<sequence>MQNSRDELSKQSKPVGRLIVLIVLIVALFAALGFGTFTGTKNRFLPELALDLEGGTQIILTPSTTDGSEVTDEDVKQAIEIIRQRVDASGVAEAEITAQGGSNIIVALPGQPDKATLDLVRTSAVLRMRPVLSLADPHAISKEDLIKQLGDKAEGLDASTMTEEQYQEEVMKLADTDGDGKLSDTSISAPADSSDPAWVTEQVIYNSLVLECGSKDEAISSNADDPNKPLVSCAPDGTIKYLLGPSELEGSTIASASSGPAVNNQGQPTGGFAVHMNFNSEGSEKFADITGRISTLQPPRNQFAIVLDGKTVSAPRTSTSITGGQAQITGSFKAKEAAGLANQLNFGSLPLFFEVQSEEQISATLGAEQLESGLIAGLFGALLIVLYMLWQYHALGLIAIASIGVSTGLSFLVISFLSWTMDYRLSMAGVLGIIISIGVTADSFIVYFERIRDEIRDGRTIRSGIEHGWDRARRTIIISDLVNLVAASVLFILTVGSVRGFAFTLGITTVLDLIVVMMFTYPVMHYLGKTSYFGDGKRGSGLDAQKLEQTPIYRGRSYALAKPAKKVRKVKAVSADGTEVELNKDEYPDERFVDQHETLAQRRARERRERKAAQEGEN</sequence>
<dbReference type="GO" id="GO:0005886">
    <property type="term" value="C:plasma membrane"/>
    <property type="evidence" value="ECO:0007669"/>
    <property type="project" value="UniProtKB-SubCell"/>
</dbReference>
<dbReference type="NCBIfam" id="TIGR01129">
    <property type="entry name" value="secD"/>
    <property type="match status" value="1"/>
</dbReference>
<protein>
    <recommendedName>
        <fullName evidence="9">Protein translocase subunit SecD</fullName>
    </recommendedName>
</protein>
<dbReference type="InterPro" id="IPR054384">
    <property type="entry name" value="SecDF_P1_head"/>
</dbReference>
<evidence type="ECO:0000256" key="3">
    <source>
        <dbReference type="ARBA" id="ARBA00022475"/>
    </source>
</evidence>
<proteinExistence type="inferred from homology"/>
<dbReference type="InterPro" id="IPR005791">
    <property type="entry name" value="SecD"/>
</dbReference>
<dbReference type="AlphaFoldDB" id="A0A6H2ELE1"/>
<dbReference type="PANTHER" id="PTHR30081:SF1">
    <property type="entry name" value="PROTEIN TRANSLOCASE SUBUNIT SECD"/>
    <property type="match status" value="1"/>
</dbReference>
<evidence type="ECO:0000259" key="11">
    <source>
        <dbReference type="Pfam" id="PF21760"/>
    </source>
</evidence>
<feature type="transmembrane region" description="Helical" evidence="9">
    <location>
        <begin position="397"/>
        <end position="419"/>
    </location>
</feature>
<dbReference type="NCBIfam" id="TIGR00916">
    <property type="entry name" value="2A0604s01"/>
    <property type="match status" value="1"/>
</dbReference>
<feature type="domain" description="SecDF P1 head subdomain" evidence="12">
    <location>
        <begin position="240"/>
        <end position="350"/>
    </location>
</feature>
<dbReference type="InterPro" id="IPR004869">
    <property type="entry name" value="MMPL_dom"/>
</dbReference>
<feature type="domain" description="Protein translocase subunit SecDF P1" evidence="11">
    <location>
        <begin position="75"/>
        <end position="131"/>
    </location>
</feature>
<dbReference type="GO" id="GO:0065002">
    <property type="term" value="P:intracellular protein transmembrane transport"/>
    <property type="evidence" value="ECO:0007669"/>
    <property type="project" value="UniProtKB-UniRule"/>
</dbReference>
<dbReference type="EMBL" id="CP050804">
    <property type="protein sequence ID" value="QJC21732.1"/>
    <property type="molecule type" value="Genomic_DNA"/>
</dbReference>
<dbReference type="Pfam" id="PF22599">
    <property type="entry name" value="SecDF_P1_head"/>
    <property type="match status" value="1"/>
</dbReference>
<dbReference type="Gene3D" id="1.20.1640.10">
    <property type="entry name" value="Multidrug efflux transporter AcrB transmembrane domain"/>
    <property type="match status" value="1"/>
</dbReference>
<dbReference type="PANTHER" id="PTHR30081">
    <property type="entry name" value="PROTEIN-EXPORT MEMBRANE PROTEIN SEC"/>
    <property type="match status" value="1"/>
</dbReference>
<feature type="transmembrane region" description="Helical" evidence="9">
    <location>
        <begin position="425"/>
        <end position="448"/>
    </location>
</feature>
<comment type="similarity">
    <text evidence="9">Belongs to the SecD/SecF family. SecD subfamily.</text>
</comment>
<organism evidence="13 14">
    <name type="scientific">Arcanobacterium buesumense</name>
    <dbReference type="NCBI Taxonomy" id="2722751"/>
    <lineage>
        <taxon>Bacteria</taxon>
        <taxon>Bacillati</taxon>
        <taxon>Actinomycetota</taxon>
        <taxon>Actinomycetes</taxon>
        <taxon>Actinomycetales</taxon>
        <taxon>Actinomycetaceae</taxon>
        <taxon>Arcanobacterium</taxon>
    </lineage>
</organism>
<evidence type="ECO:0000259" key="12">
    <source>
        <dbReference type="Pfam" id="PF22599"/>
    </source>
</evidence>
<dbReference type="HAMAP" id="MF_01463_B">
    <property type="entry name" value="SecD_B"/>
    <property type="match status" value="1"/>
</dbReference>
<reference evidence="13 14" key="1">
    <citation type="submission" date="2020-03" db="EMBL/GenBank/DDBJ databases">
        <title>Complete genome of Arcanobacterium buesumensis sp. nov. strain 2701.</title>
        <authorList>
            <person name="Borowiak M."/>
            <person name="Alssahen M."/>
            <person name="Laemmler C."/>
            <person name="Malorny B."/>
            <person name="Hassan A."/>
            <person name="Prenger-Berninghoff E."/>
            <person name="Ploetz M."/>
            <person name="Abdulmawjood A."/>
        </authorList>
    </citation>
    <scope>NUCLEOTIDE SEQUENCE [LARGE SCALE GENOMIC DNA]</scope>
    <source>
        <strain evidence="13 14">2701</strain>
    </source>
</reference>
<keyword evidence="6 9" id="KW-1133">Transmembrane helix</keyword>
<keyword evidence="7 9" id="KW-0811">Translocation</keyword>
<keyword evidence="4 9" id="KW-0812">Transmembrane</keyword>
<dbReference type="Gene3D" id="3.30.1360.200">
    <property type="match status" value="1"/>
</dbReference>
<feature type="transmembrane region" description="Helical" evidence="9">
    <location>
        <begin position="476"/>
        <end position="495"/>
    </location>
</feature>
<evidence type="ECO:0000259" key="10">
    <source>
        <dbReference type="Pfam" id="PF03176"/>
    </source>
</evidence>
<accession>A0A6H2ELE1</accession>
<keyword evidence="14" id="KW-1185">Reference proteome</keyword>
<feature type="domain" description="Membrane transport protein MMPL" evidence="10">
    <location>
        <begin position="375"/>
        <end position="533"/>
    </location>
</feature>
<dbReference type="InterPro" id="IPR055344">
    <property type="entry name" value="SecD_SecF_C_bact"/>
</dbReference>
<dbReference type="InterPro" id="IPR048631">
    <property type="entry name" value="SecD_1st"/>
</dbReference>
<dbReference type="GO" id="GO:0043952">
    <property type="term" value="P:protein transport by the Sec complex"/>
    <property type="evidence" value="ECO:0007669"/>
    <property type="project" value="UniProtKB-UniRule"/>
</dbReference>
<dbReference type="InterPro" id="IPR022813">
    <property type="entry name" value="SecD/SecF_arch_bac"/>
</dbReference>
<dbReference type="GO" id="GO:0006605">
    <property type="term" value="P:protein targeting"/>
    <property type="evidence" value="ECO:0007669"/>
    <property type="project" value="UniProtKB-UniRule"/>
</dbReference>
<dbReference type="RefSeq" id="WP_168917672.1">
    <property type="nucleotide sequence ID" value="NZ_CP050804.1"/>
</dbReference>
<evidence type="ECO:0000313" key="13">
    <source>
        <dbReference type="EMBL" id="QJC21732.1"/>
    </source>
</evidence>
<feature type="transmembrane region" description="Helical" evidence="9">
    <location>
        <begin position="501"/>
        <end position="521"/>
    </location>
</feature>
<comment type="subcellular location">
    <subcellularLocation>
        <location evidence="9">Cell membrane</location>
        <topology evidence="9">Multi-pass membrane protein</topology>
    </subcellularLocation>
    <subcellularLocation>
        <location evidence="1">Membrane</location>
        <topology evidence="1">Multi-pass membrane protein</topology>
    </subcellularLocation>
</comment>
<evidence type="ECO:0000256" key="7">
    <source>
        <dbReference type="ARBA" id="ARBA00023010"/>
    </source>
</evidence>
<dbReference type="GO" id="GO:0015450">
    <property type="term" value="F:protein-transporting ATPase activity"/>
    <property type="evidence" value="ECO:0007669"/>
    <property type="project" value="InterPro"/>
</dbReference>
<evidence type="ECO:0000256" key="5">
    <source>
        <dbReference type="ARBA" id="ARBA00022927"/>
    </source>
</evidence>
<comment type="subunit">
    <text evidence="9">Forms a complex with SecF. Part of the essential Sec protein translocation apparatus which comprises SecA, SecYEG and auxiliary proteins SecDF. Other proteins may also be involved.</text>
</comment>
<evidence type="ECO:0000256" key="1">
    <source>
        <dbReference type="ARBA" id="ARBA00004141"/>
    </source>
</evidence>
<keyword evidence="8 9" id="KW-0472">Membrane</keyword>
<keyword evidence="5 9" id="KW-0653">Protein transport</keyword>
<dbReference type="Pfam" id="PF21760">
    <property type="entry name" value="SecD_1st"/>
    <property type="match status" value="1"/>
</dbReference>
<keyword evidence="2 9" id="KW-0813">Transport</keyword>
<dbReference type="Pfam" id="PF03176">
    <property type="entry name" value="MMPL"/>
    <property type="match status" value="1"/>
</dbReference>
<keyword evidence="3 9" id="KW-1003">Cell membrane</keyword>
<evidence type="ECO:0000256" key="2">
    <source>
        <dbReference type="ARBA" id="ARBA00022448"/>
    </source>
</evidence>
<feature type="transmembrane region" description="Helical" evidence="9">
    <location>
        <begin position="372"/>
        <end position="390"/>
    </location>
</feature>
<feature type="transmembrane region" description="Helical" evidence="9">
    <location>
        <begin position="18"/>
        <end position="37"/>
    </location>
</feature>
<evidence type="ECO:0000256" key="4">
    <source>
        <dbReference type="ARBA" id="ARBA00022692"/>
    </source>
</evidence>
<evidence type="ECO:0000256" key="6">
    <source>
        <dbReference type="ARBA" id="ARBA00022989"/>
    </source>
</evidence>
<dbReference type="Gene3D" id="3.30.70.3220">
    <property type="match status" value="1"/>
</dbReference>
<comment type="function">
    <text evidence="9">Part of the Sec protein translocase complex. Interacts with the SecYEG preprotein conducting channel. SecDF uses the proton motive force (PMF) to complete protein translocation after the ATP-dependent function of SecA.</text>
</comment>
<dbReference type="KEGG" id="arca:HC352_03910"/>
<dbReference type="SUPFAM" id="SSF82866">
    <property type="entry name" value="Multidrug efflux transporter AcrB transmembrane domain"/>
    <property type="match status" value="1"/>
</dbReference>
<dbReference type="Proteomes" id="UP000502298">
    <property type="component" value="Chromosome"/>
</dbReference>
<evidence type="ECO:0000313" key="14">
    <source>
        <dbReference type="Proteomes" id="UP000502298"/>
    </source>
</evidence>
<evidence type="ECO:0000256" key="8">
    <source>
        <dbReference type="ARBA" id="ARBA00023136"/>
    </source>
</evidence>
<evidence type="ECO:0000256" key="9">
    <source>
        <dbReference type="HAMAP-Rule" id="MF_01463"/>
    </source>
</evidence>